<organism evidence="1 2">
    <name type="scientific">Melipona bicolor</name>
    <dbReference type="NCBI Taxonomy" id="60889"/>
    <lineage>
        <taxon>Eukaryota</taxon>
        <taxon>Metazoa</taxon>
        <taxon>Ecdysozoa</taxon>
        <taxon>Arthropoda</taxon>
        <taxon>Hexapoda</taxon>
        <taxon>Insecta</taxon>
        <taxon>Pterygota</taxon>
        <taxon>Neoptera</taxon>
        <taxon>Endopterygota</taxon>
        <taxon>Hymenoptera</taxon>
        <taxon>Apocrita</taxon>
        <taxon>Aculeata</taxon>
        <taxon>Apoidea</taxon>
        <taxon>Anthophila</taxon>
        <taxon>Apidae</taxon>
        <taxon>Melipona</taxon>
    </lineage>
</organism>
<proteinExistence type="predicted"/>
<name>A0AA40KYY3_9HYME</name>
<reference evidence="1" key="1">
    <citation type="submission" date="2021-10" db="EMBL/GenBank/DDBJ databases">
        <title>Melipona bicolor Genome sequencing and assembly.</title>
        <authorList>
            <person name="Araujo N.S."/>
            <person name="Arias M.C."/>
        </authorList>
    </citation>
    <scope>NUCLEOTIDE SEQUENCE</scope>
    <source>
        <strain evidence="1">USP_2M_L1-L4_2017</strain>
        <tissue evidence="1">Whole body</tissue>
    </source>
</reference>
<accession>A0AA40KYY3</accession>
<protein>
    <submittedName>
        <fullName evidence="1">Uncharacterized protein</fullName>
    </submittedName>
</protein>
<gene>
    <name evidence="1" type="ORF">K0M31_002184</name>
</gene>
<dbReference type="AlphaFoldDB" id="A0AA40KYY3"/>
<keyword evidence="2" id="KW-1185">Reference proteome</keyword>
<evidence type="ECO:0000313" key="2">
    <source>
        <dbReference type="Proteomes" id="UP001177670"/>
    </source>
</evidence>
<sequence length="52" mass="5753">MSDGPRGLLPTTKEQRVSRLGKMLAAGAKGGFTRRYVHLETRIAWIRLLGDA</sequence>
<dbReference type="EMBL" id="JAHYIQ010000001">
    <property type="protein sequence ID" value="KAK1137687.1"/>
    <property type="molecule type" value="Genomic_DNA"/>
</dbReference>
<evidence type="ECO:0000313" key="1">
    <source>
        <dbReference type="EMBL" id="KAK1137687.1"/>
    </source>
</evidence>
<dbReference type="Proteomes" id="UP001177670">
    <property type="component" value="Unassembled WGS sequence"/>
</dbReference>
<comment type="caution">
    <text evidence="1">The sequence shown here is derived from an EMBL/GenBank/DDBJ whole genome shotgun (WGS) entry which is preliminary data.</text>
</comment>